<dbReference type="OrthoDB" id="2962993at2759"/>
<dbReference type="InParanoid" id="A0A2K1QXG5"/>
<sequence length="507" mass="56171">MAIFGGKKGSGDPTPQTSDTYLPKEKDEGGADHINSSGNTSDDDLGFDDKATKRMIRKMDVRLLPFLALLYLLSFLDRTNIGNARLANLERDLGMTGLDYNNALAIFFPFYVAAEIPSNIMMKRTRPSIWIPTIMVAWGICCTLMGIVKNYEGLMAARAALGFAEGGLFPGVTYYITMWYRRHECGLRMAIFFSAATAAGAFGGLLARGITEMDGLGGLSGWAWIFVLEGILTIIVAVTAFFIMSDYPDTAKFLTTEEKAEIVRRLKKDRSSLSDEFNMKFFWAAIGDWKIWVHMFITIGIYTPLYSISLFLPTIVRTLGYTNETAQLMTVPPYAVACVFTLGGGYFADRFQTRGVFMMGFCLMAITGWAMLLGSNSNVVRYVGCFFAVSGIYPNVPQGVAWNGNNIGGSLKRGVGIAMHVGFGNLGGTIAAYIYLPRDAPAYRTGHSILLGFISMSFLLSLFMTTYLRRENARRDKVHKAPSEYAEAERELEREKGDNATFFRFTV</sequence>
<feature type="transmembrane region" description="Helical" evidence="7">
    <location>
        <begin position="129"/>
        <end position="148"/>
    </location>
</feature>
<organism evidence="9 10">
    <name type="scientific">Sphaceloma murrayae</name>
    <dbReference type="NCBI Taxonomy" id="2082308"/>
    <lineage>
        <taxon>Eukaryota</taxon>
        <taxon>Fungi</taxon>
        <taxon>Dikarya</taxon>
        <taxon>Ascomycota</taxon>
        <taxon>Pezizomycotina</taxon>
        <taxon>Dothideomycetes</taxon>
        <taxon>Dothideomycetidae</taxon>
        <taxon>Myriangiales</taxon>
        <taxon>Elsinoaceae</taxon>
        <taxon>Sphaceloma</taxon>
    </lineage>
</organism>
<reference evidence="9 10" key="1">
    <citation type="submission" date="2017-06" db="EMBL/GenBank/DDBJ databases">
        <title>Draft genome sequence of a variant of Elsinoe murrayae.</title>
        <authorList>
            <person name="Cheng Q."/>
        </authorList>
    </citation>
    <scope>NUCLEOTIDE SEQUENCE [LARGE SCALE GENOMIC DNA]</scope>
    <source>
        <strain evidence="9 10">CQ-2017a</strain>
    </source>
</reference>
<feature type="domain" description="Major facilitator superfamily (MFS) profile" evidence="8">
    <location>
        <begin position="63"/>
        <end position="473"/>
    </location>
</feature>
<feature type="transmembrane region" description="Helical" evidence="7">
    <location>
        <begin position="291"/>
        <end position="311"/>
    </location>
</feature>
<feature type="transmembrane region" description="Helical" evidence="7">
    <location>
        <begin position="222"/>
        <end position="244"/>
    </location>
</feature>
<feature type="region of interest" description="Disordered" evidence="6">
    <location>
        <begin position="1"/>
        <end position="45"/>
    </location>
</feature>
<feature type="transmembrane region" description="Helical" evidence="7">
    <location>
        <begin position="331"/>
        <end position="348"/>
    </location>
</feature>
<keyword evidence="3 7" id="KW-0812">Transmembrane</keyword>
<evidence type="ECO:0000313" key="10">
    <source>
        <dbReference type="Proteomes" id="UP000243797"/>
    </source>
</evidence>
<feature type="transmembrane region" description="Helical" evidence="7">
    <location>
        <begin position="154"/>
        <end position="177"/>
    </location>
</feature>
<dbReference type="PANTHER" id="PTHR43791">
    <property type="entry name" value="PERMEASE-RELATED"/>
    <property type="match status" value="1"/>
</dbReference>
<feature type="transmembrane region" description="Helical" evidence="7">
    <location>
        <begin position="379"/>
        <end position="396"/>
    </location>
</feature>
<keyword evidence="5 7" id="KW-0472">Membrane</keyword>
<dbReference type="SUPFAM" id="SSF103473">
    <property type="entry name" value="MFS general substrate transporter"/>
    <property type="match status" value="1"/>
</dbReference>
<gene>
    <name evidence="9" type="ORF">CAC42_7514</name>
</gene>
<name>A0A2K1QXG5_9PEZI</name>
<feature type="transmembrane region" description="Helical" evidence="7">
    <location>
        <begin position="63"/>
        <end position="80"/>
    </location>
</feature>
<dbReference type="AlphaFoldDB" id="A0A2K1QXG5"/>
<evidence type="ECO:0000256" key="6">
    <source>
        <dbReference type="SAM" id="MobiDB-lite"/>
    </source>
</evidence>
<keyword evidence="2" id="KW-0813">Transport</keyword>
<evidence type="ECO:0000256" key="5">
    <source>
        <dbReference type="ARBA" id="ARBA00023136"/>
    </source>
</evidence>
<dbReference type="PANTHER" id="PTHR43791:SF57">
    <property type="entry name" value="MAJOR FACILITATOR SUPERFAMILY (MFS) PROFILE DOMAIN-CONTAINING PROTEIN"/>
    <property type="match status" value="1"/>
</dbReference>
<dbReference type="PROSITE" id="PS50850">
    <property type="entry name" value="MFS"/>
    <property type="match status" value="1"/>
</dbReference>
<dbReference type="Proteomes" id="UP000243797">
    <property type="component" value="Unassembled WGS sequence"/>
</dbReference>
<dbReference type="InterPro" id="IPR020846">
    <property type="entry name" value="MFS_dom"/>
</dbReference>
<dbReference type="EMBL" id="NKHZ01000031">
    <property type="protein sequence ID" value="PNS19670.1"/>
    <property type="molecule type" value="Genomic_DNA"/>
</dbReference>
<dbReference type="Gene3D" id="1.20.1250.20">
    <property type="entry name" value="MFS general substrate transporter like domains"/>
    <property type="match status" value="2"/>
</dbReference>
<dbReference type="FunFam" id="1.20.1250.20:FF:000034">
    <property type="entry name" value="MFS general substrate transporter"/>
    <property type="match status" value="1"/>
</dbReference>
<evidence type="ECO:0000256" key="2">
    <source>
        <dbReference type="ARBA" id="ARBA00022448"/>
    </source>
</evidence>
<dbReference type="InterPro" id="IPR011701">
    <property type="entry name" value="MFS"/>
</dbReference>
<feature type="compositionally biased region" description="Basic and acidic residues" evidence="6">
    <location>
        <begin position="22"/>
        <end position="31"/>
    </location>
</feature>
<dbReference type="FunFam" id="1.20.1250.20:FF:000068">
    <property type="entry name" value="MFS general substrate transporter"/>
    <property type="match status" value="1"/>
</dbReference>
<comment type="caution">
    <text evidence="9">The sequence shown here is derived from an EMBL/GenBank/DDBJ whole genome shotgun (WGS) entry which is preliminary data.</text>
</comment>
<dbReference type="FunCoup" id="A0A2K1QXG5">
    <property type="interactions" value="151"/>
</dbReference>
<evidence type="ECO:0000256" key="3">
    <source>
        <dbReference type="ARBA" id="ARBA00022692"/>
    </source>
</evidence>
<evidence type="ECO:0000313" key="9">
    <source>
        <dbReference type="EMBL" id="PNS19670.1"/>
    </source>
</evidence>
<comment type="subcellular location">
    <subcellularLocation>
        <location evidence="1">Membrane</location>
        <topology evidence="1">Multi-pass membrane protein</topology>
    </subcellularLocation>
</comment>
<keyword evidence="4 7" id="KW-1133">Transmembrane helix</keyword>
<feature type="transmembrane region" description="Helical" evidence="7">
    <location>
        <begin position="355"/>
        <end position="373"/>
    </location>
</feature>
<feature type="transmembrane region" description="Helical" evidence="7">
    <location>
        <begin position="100"/>
        <end position="117"/>
    </location>
</feature>
<evidence type="ECO:0000259" key="8">
    <source>
        <dbReference type="PROSITE" id="PS50850"/>
    </source>
</evidence>
<feature type="transmembrane region" description="Helical" evidence="7">
    <location>
        <begin position="189"/>
        <end position="210"/>
    </location>
</feature>
<dbReference type="InterPro" id="IPR036259">
    <property type="entry name" value="MFS_trans_sf"/>
</dbReference>
<proteinExistence type="predicted"/>
<keyword evidence="10" id="KW-1185">Reference proteome</keyword>
<feature type="transmembrane region" description="Helical" evidence="7">
    <location>
        <begin position="417"/>
        <end position="436"/>
    </location>
</feature>
<dbReference type="GO" id="GO:0022857">
    <property type="term" value="F:transmembrane transporter activity"/>
    <property type="evidence" value="ECO:0007669"/>
    <property type="project" value="InterPro"/>
</dbReference>
<feature type="transmembrane region" description="Helical" evidence="7">
    <location>
        <begin position="448"/>
        <end position="468"/>
    </location>
</feature>
<evidence type="ECO:0000256" key="1">
    <source>
        <dbReference type="ARBA" id="ARBA00004141"/>
    </source>
</evidence>
<dbReference type="Pfam" id="PF07690">
    <property type="entry name" value="MFS_1"/>
    <property type="match status" value="1"/>
</dbReference>
<dbReference type="GO" id="GO:0016020">
    <property type="term" value="C:membrane"/>
    <property type="evidence" value="ECO:0007669"/>
    <property type="project" value="UniProtKB-SubCell"/>
</dbReference>
<evidence type="ECO:0000256" key="7">
    <source>
        <dbReference type="SAM" id="Phobius"/>
    </source>
</evidence>
<evidence type="ECO:0000256" key="4">
    <source>
        <dbReference type="ARBA" id="ARBA00022989"/>
    </source>
</evidence>
<accession>A0A2K1QXG5</accession>
<protein>
    <recommendedName>
        <fullName evidence="8">Major facilitator superfamily (MFS) profile domain-containing protein</fullName>
    </recommendedName>
</protein>